<name>A0ABS4ZTG7_9MYCO</name>
<dbReference type="RefSeq" id="WP_209917114.1">
    <property type="nucleotide sequence ID" value="NZ_JAGIOP010000002.1"/>
</dbReference>
<protein>
    <recommendedName>
        <fullName evidence="1">DUF4253 domain-containing protein</fullName>
    </recommendedName>
</protein>
<dbReference type="PANTHER" id="PTHR32011">
    <property type="entry name" value="OS08G0472400 PROTEIN"/>
    <property type="match status" value="1"/>
</dbReference>
<dbReference type="EMBL" id="JAGIOP010000002">
    <property type="protein sequence ID" value="MBP2452778.1"/>
    <property type="molecule type" value="Genomic_DNA"/>
</dbReference>
<proteinExistence type="predicted"/>
<keyword evidence="3" id="KW-1185">Reference proteome</keyword>
<accession>A0ABS4ZTG7</accession>
<organism evidence="2 3">
    <name type="scientific">Mycolicibacterium lutetiense</name>
    <dbReference type="NCBI Taxonomy" id="1641992"/>
    <lineage>
        <taxon>Bacteria</taxon>
        <taxon>Bacillati</taxon>
        <taxon>Actinomycetota</taxon>
        <taxon>Actinomycetes</taxon>
        <taxon>Mycobacteriales</taxon>
        <taxon>Mycobacteriaceae</taxon>
        <taxon>Mycolicibacterium</taxon>
    </lineage>
</organism>
<dbReference type="PANTHER" id="PTHR32011:SF2">
    <property type="entry name" value="OS08G0472400 PROTEIN"/>
    <property type="match status" value="1"/>
</dbReference>
<evidence type="ECO:0000259" key="1">
    <source>
        <dbReference type="Pfam" id="PF14062"/>
    </source>
</evidence>
<reference evidence="2 3" key="1">
    <citation type="submission" date="2021-03" db="EMBL/GenBank/DDBJ databases">
        <title>Sequencing the genomes of 1000 actinobacteria strains.</title>
        <authorList>
            <person name="Klenk H.-P."/>
        </authorList>
    </citation>
    <scope>NUCLEOTIDE SEQUENCE [LARGE SCALE GENOMIC DNA]</scope>
    <source>
        <strain evidence="2 3">DSM 46713</strain>
    </source>
</reference>
<dbReference type="InterPro" id="IPR025349">
    <property type="entry name" value="DUF4253"/>
</dbReference>
<dbReference type="Pfam" id="PF14062">
    <property type="entry name" value="DUF4253"/>
    <property type="match status" value="1"/>
</dbReference>
<sequence length="451" mass="48719">MSRAAHALTILAEHGQWRIEPGLTEAELNALESRFSLWLNDDHRDFLSAGLPVGPGWPDWRNADEVTLRAHIGRPVRELLQAVRAGGLWHPAWGDRPAGDAALKLAGAKLAEEPRVVPVYGLAFLKQGPGDPTVWAIQDGGGGVTVTAVAADLTGLAQLLTGRPVTSPAFAGDPPYLPAPAAAPAAPALDAPPFAPDPILAPPAAVAPPRDPAAVLAGAGVVLGELQRHDDVLAHRAPMWSVPVSPGVPATEAWLAVRAQFSVTGLWPVLLTDRTWQRIGGDGIADETPVWATELDGARWLEREFDKRTSEYDIPRYPSGFDVDDPGDWRQSFTDFDSRGKYSRLALIPTPADWLVPGLLQWSGAINSDVCGAEHAAILRRWSAHYRTELLALDDEFLVLVADQPPRTQQAALTAALEAYLYCDDSVNTQAGSLDALARDLTRPLWVFWWD</sequence>
<dbReference type="Proteomes" id="UP000694460">
    <property type="component" value="Unassembled WGS sequence"/>
</dbReference>
<gene>
    <name evidence="2" type="ORF">JOF57_002691</name>
</gene>
<evidence type="ECO:0000313" key="2">
    <source>
        <dbReference type="EMBL" id="MBP2452778.1"/>
    </source>
</evidence>
<comment type="caution">
    <text evidence="2">The sequence shown here is derived from an EMBL/GenBank/DDBJ whole genome shotgun (WGS) entry which is preliminary data.</text>
</comment>
<evidence type="ECO:0000313" key="3">
    <source>
        <dbReference type="Proteomes" id="UP000694460"/>
    </source>
</evidence>
<feature type="domain" description="DUF4253" evidence="1">
    <location>
        <begin position="344"/>
        <end position="451"/>
    </location>
</feature>